<evidence type="ECO:0000259" key="2">
    <source>
        <dbReference type="Pfam" id="PF25355"/>
    </source>
</evidence>
<evidence type="ECO:0000313" key="4">
    <source>
        <dbReference type="Proteomes" id="UP000288603"/>
    </source>
</evidence>
<dbReference type="OrthoDB" id="5123855at2"/>
<proteinExistence type="predicted"/>
<dbReference type="GO" id="GO:0016874">
    <property type="term" value="F:ligase activity"/>
    <property type="evidence" value="ECO:0007669"/>
    <property type="project" value="UniProtKB-KW"/>
</dbReference>
<accession>A0A444QC90</accession>
<dbReference type="InterPro" id="IPR057204">
    <property type="entry name" value="DUF7882"/>
</dbReference>
<protein>
    <submittedName>
        <fullName evidence="3">ATP-dependent DNA ligase</fullName>
    </submittedName>
</protein>
<keyword evidence="4" id="KW-1185">Reference proteome</keyword>
<evidence type="ECO:0000313" key="3">
    <source>
        <dbReference type="EMBL" id="RWZ64274.1"/>
    </source>
</evidence>
<comment type="caution">
    <text evidence="3">The sequence shown here is derived from an EMBL/GenBank/DDBJ whole genome shotgun (WGS) entry which is preliminary data.</text>
</comment>
<reference evidence="3 4" key="1">
    <citation type="submission" date="2018-12" db="EMBL/GenBank/DDBJ databases">
        <authorList>
            <person name="Li F."/>
        </authorList>
    </citation>
    <scope>NUCLEOTIDE SEQUENCE [LARGE SCALE GENOMIC DNA]</scope>
    <source>
        <strain evidence="3 4">8H24J-4-2</strain>
    </source>
</reference>
<name>A0A444QC90_9MICO</name>
<dbReference type="RefSeq" id="WP_128498073.1">
    <property type="nucleotide sequence ID" value="NZ_RZNC01000002.1"/>
</dbReference>
<dbReference type="EMBL" id="RZNC01000002">
    <property type="protein sequence ID" value="RWZ64274.1"/>
    <property type="molecule type" value="Genomic_DNA"/>
</dbReference>
<dbReference type="AlphaFoldDB" id="A0A444QC90"/>
<feature type="region of interest" description="Disordered" evidence="1">
    <location>
        <begin position="91"/>
        <end position="117"/>
    </location>
</feature>
<organism evidence="3 4">
    <name type="scientific">Labedella populi</name>
    <dbReference type="NCBI Taxonomy" id="2498850"/>
    <lineage>
        <taxon>Bacteria</taxon>
        <taxon>Bacillati</taxon>
        <taxon>Actinomycetota</taxon>
        <taxon>Actinomycetes</taxon>
        <taxon>Micrococcales</taxon>
        <taxon>Microbacteriaceae</taxon>
        <taxon>Labedella</taxon>
    </lineage>
</organism>
<dbReference type="Proteomes" id="UP000288603">
    <property type="component" value="Unassembled WGS sequence"/>
</dbReference>
<sequence>MATLIVGADEFTLDDRLLEHVKFVATQKLRRNESFLLTWSYPADQGSGRRSVWIHEGSMLHFRFTKQRSIALNAEWLHNLLEASHSVRGLNLDDVPEPKTGAAAAPEAQQEGVGRRS</sequence>
<feature type="domain" description="DUF7882" evidence="2">
    <location>
        <begin position="1"/>
        <end position="92"/>
    </location>
</feature>
<evidence type="ECO:0000256" key="1">
    <source>
        <dbReference type="SAM" id="MobiDB-lite"/>
    </source>
</evidence>
<keyword evidence="3" id="KW-0436">Ligase</keyword>
<gene>
    <name evidence="3" type="ORF">ELQ92_05755</name>
</gene>
<dbReference type="Pfam" id="PF25355">
    <property type="entry name" value="DUF7882"/>
    <property type="match status" value="1"/>
</dbReference>
<feature type="compositionally biased region" description="Low complexity" evidence="1">
    <location>
        <begin position="101"/>
        <end position="117"/>
    </location>
</feature>